<gene>
    <name evidence="2" type="ORF">LIER_12054</name>
</gene>
<protein>
    <recommendedName>
        <fullName evidence="4">Gag protein</fullName>
    </recommendedName>
</protein>
<sequence length="148" mass="16282">MLLRDELEAIGKAPAYDEFLGKVLDKLRPELSDMKTSIIARPDVPSFEEVKNLLLSAEAMIERSLVASTVIQPSALPVLVVNMVRGSFSQVPPWPAYHGREGNVTQQHTRYRGQNQRSFGPRGRGSSRGISLTLSDNGRTLAKHGMAP</sequence>
<name>A0AAV3PUC6_LITER</name>
<dbReference type="PANTHER" id="PTHR47481:SF31">
    <property type="entry name" value="OS01G0873500 PROTEIN"/>
    <property type="match status" value="1"/>
</dbReference>
<feature type="region of interest" description="Disordered" evidence="1">
    <location>
        <begin position="100"/>
        <end position="148"/>
    </location>
</feature>
<keyword evidence="3" id="KW-1185">Reference proteome</keyword>
<organism evidence="2 3">
    <name type="scientific">Lithospermum erythrorhizon</name>
    <name type="common">Purple gromwell</name>
    <name type="synonym">Lithospermum officinale var. erythrorhizon</name>
    <dbReference type="NCBI Taxonomy" id="34254"/>
    <lineage>
        <taxon>Eukaryota</taxon>
        <taxon>Viridiplantae</taxon>
        <taxon>Streptophyta</taxon>
        <taxon>Embryophyta</taxon>
        <taxon>Tracheophyta</taxon>
        <taxon>Spermatophyta</taxon>
        <taxon>Magnoliopsida</taxon>
        <taxon>eudicotyledons</taxon>
        <taxon>Gunneridae</taxon>
        <taxon>Pentapetalae</taxon>
        <taxon>asterids</taxon>
        <taxon>lamiids</taxon>
        <taxon>Boraginales</taxon>
        <taxon>Boraginaceae</taxon>
        <taxon>Boraginoideae</taxon>
        <taxon>Lithospermeae</taxon>
        <taxon>Lithospermum</taxon>
    </lineage>
</organism>
<dbReference type="EMBL" id="BAABME010002282">
    <property type="protein sequence ID" value="GAA0153935.1"/>
    <property type="molecule type" value="Genomic_DNA"/>
</dbReference>
<evidence type="ECO:0000313" key="3">
    <source>
        <dbReference type="Proteomes" id="UP001454036"/>
    </source>
</evidence>
<feature type="compositionally biased region" description="Polar residues" evidence="1">
    <location>
        <begin position="103"/>
        <end position="116"/>
    </location>
</feature>
<dbReference type="AlphaFoldDB" id="A0AAV3PUC6"/>
<dbReference type="PANTHER" id="PTHR47481">
    <property type="match status" value="1"/>
</dbReference>
<reference evidence="2 3" key="1">
    <citation type="submission" date="2024-01" db="EMBL/GenBank/DDBJ databases">
        <title>The complete chloroplast genome sequence of Lithospermum erythrorhizon: insights into the phylogenetic relationship among Boraginaceae species and the maternal lineages of purple gromwells.</title>
        <authorList>
            <person name="Okada T."/>
            <person name="Watanabe K."/>
        </authorList>
    </citation>
    <scope>NUCLEOTIDE SEQUENCE [LARGE SCALE GENOMIC DNA]</scope>
</reference>
<dbReference type="Proteomes" id="UP001454036">
    <property type="component" value="Unassembled WGS sequence"/>
</dbReference>
<accession>A0AAV3PUC6</accession>
<comment type="caution">
    <text evidence="2">The sequence shown here is derived from an EMBL/GenBank/DDBJ whole genome shotgun (WGS) entry which is preliminary data.</text>
</comment>
<evidence type="ECO:0008006" key="4">
    <source>
        <dbReference type="Google" id="ProtNLM"/>
    </source>
</evidence>
<evidence type="ECO:0000256" key="1">
    <source>
        <dbReference type="SAM" id="MobiDB-lite"/>
    </source>
</evidence>
<proteinExistence type="predicted"/>
<evidence type="ECO:0000313" key="2">
    <source>
        <dbReference type="EMBL" id="GAA0153935.1"/>
    </source>
</evidence>